<reference evidence="3" key="1">
    <citation type="submission" date="2016-04" db="EMBL/GenBank/DDBJ databases">
        <authorList>
            <person name="Shah S.A."/>
            <person name="Garrett R.A."/>
        </authorList>
    </citation>
    <scope>NUCLEOTIDE SEQUENCE [LARGE SCALE GENOMIC DNA]</scope>
    <source>
        <strain evidence="3">ATCC 35091 / DSM 1616 / JCM 8930 / NBRC 15331 / P1</strain>
    </source>
</reference>
<feature type="compositionally biased region" description="Basic and acidic residues" evidence="1">
    <location>
        <begin position="1"/>
        <end position="20"/>
    </location>
</feature>
<organism evidence="2 3">
    <name type="scientific">Saccharolobus solfataricus</name>
    <name type="common">Sulfolobus solfataricus</name>
    <dbReference type="NCBI Taxonomy" id="2287"/>
    <lineage>
        <taxon>Archaea</taxon>
        <taxon>Thermoproteota</taxon>
        <taxon>Thermoprotei</taxon>
        <taxon>Sulfolobales</taxon>
        <taxon>Sulfolobaceae</taxon>
        <taxon>Saccharolobus</taxon>
    </lineage>
</organism>
<evidence type="ECO:0000313" key="2">
    <source>
        <dbReference type="EMBL" id="SAI85437.1"/>
    </source>
</evidence>
<sequence>MDREEHLDVVDHSQDVKEDVVPPGRGPVGPPERVQVGAEELHVGPQGSEGLLPRYELCRGGRESLVRDLNPLER</sequence>
<protein>
    <submittedName>
        <fullName evidence="2">Uncharacterized protein</fullName>
    </submittedName>
</protein>
<gene>
    <name evidence="2" type="ORF">SSOP1_1883</name>
</gene>
<name>A0A157T201_SACSO</name>
<dbReference type="AlphaFoldDB" id="A0A157T201"/>
<accession>A0A157T201</accession>
<dbReference type="EMBL" id="LT549890">
    <property type="protein sequence ID" value="SAI85437.1"/>
    <property type="molecule type" value="Genomic_DNA"/>
</dbReference>
<evidence type="ECO:0000256" key="1">
    <source>
        <dbReference type="SAM" id="MobiDB-lite"/>
    </source>
</evidence>
<dbReference type="Proteomes" id="UP000076770">
    <property type="component" value="Chromosome i"/>
</dbReference>
<proteinExistence type="predicted"/>
<evidence type="ECO:0000313" key="3">
    <source>
        <dbReference type="Proteomes" id="UP000076770"/>
    </source>
</evidence>
<feature type="region of interest" description="Disordered" evidence="1">
    <location>
        <begin position="1"/>
        <end position="31"/>
    </location>
</feature>